<feature type="compositionally biased region" description="Low complexity" evidence="1">
    <location>
        <begin position="945"/>
        <end position="968"/>
    </location>
</feature>
<proteinExistence type="predicted"/>
<sequence>MFLLRALANSLSSEQQLNASAALQNKRASPVSPCLLDDLRRTLIGPDHLQGRIAVQAALEEQLALYCGWPQRLAIHRLLFLEPPWALSPEERYLLETLYAQPTVWWSPAQEDRFFTSLADSRAGALNSSGEVVQLLLQLLAASLTPQQRLHLETLLGVPHMQATIQQIPTILSRKQDVAPTSAQVRAMALLQRTLEGEVLTPVENGLLQEGILRELSQLLPPEELQALYSLLLSRAPVLVPGSSVLVLEDLRRARELWESRRGIAACMEQVGKGFRQMFVHFLAFSLTAEQLEVLNQLLRRSSGEPESDREPQRSHGLAACIQSAACYTNTPLHGDDAGYREAEDSKAGPRAAKQASISIKEAVEGHEGLKTECVTAMTREQAAFLELLVELHHFGCQTSQQDNMLVNLPNRYKFLGPAFDQQLRLAGQLFLFHFSKSLSEKQVEFIRRITCVAQYAPQRRKAHSDEQTSYSTSLTTGGETVREACQFASEPIMPSQRWLLHWLLSQKLNQAAPRELMPPLMNEDSPAELRIVVPQQPLLQLASSLSEAQVEMLLFFLNGLSEEPTGSDSKSVARNASNTVVQGTSGEDGRSGPQQISTSESFEQQTQHLVTSCSSIPAEELRLTKSADDTTKAHNCKRDSIEALPTLPGSSGCEDFAGCVPCQSAELQTHQGGYQGTGFASPHAASPEFKGTGDGHTTASAHLDEAPHGDVTLSGVSYRKGELKGEHHTNGKVVGGFPGYHSYHEKRPSRRTWCAAHLHGSGCELCISILCCITVAASAENLAHNRSMVQQLILEAADHRIFLEDLKMWRQQYNQRAKLREALNPYILKVQTLQQGYLKRCPCLYHQQQDQREEEQRKANLKILGSLGSSIWGPGDQTPTPLGSFSIQGPALSSGELQQESSREEVGDLNHGDTAPAGVLSLATAFRQTANTPVGRTFSKDIYSSTRQQSRASSSECCSPEPVSRSSAGSGHRPSSLSPVSKAPSHCSSLGSAPFWGSSEGQTPVSSPTRLRSPMGSRAERHQRGSSREESVPRGERDIEVSVEERKKRMQQQALEKAQRVKEDARVAFLVVLMKQMQPGNPALGIELVDRINLSHLNSKTLPKGKGWKTQGLLRMIEGIATLVCKLPRGAEVAVASSLQPLLALASKTRAEDIDLAIHAEFEGIRRALLRPPVCGSTGPEKGQMGDGQGIGMQIEGKDKVKDAFTGSAVVGTEEDDTKLTNTEGTAPATTVTQEAPRLDLKKIRPKAEGAEEVAGRVEGVEALGPVDQPQAYTVL</sequence>
<dbReference type="Proteomes" id="UP000018201">
    <property type="component" value="Unassembled WGS sequence"/>
</dbReference>
<feature type="region of interest" description="Disordered" evidence="1">
    <location>
        <begin position="674"/>
        <end position="712"/>
    </location>
</feature>
<dbReference type="VEuPathDB" id="ToxoDB:EPH_0027020"/>
<evidence type="ECO:0000256" key="1">
    <source>
        <dbReference type="SAM" id="MobiDB-lite"/>
    </source>
</evidence>
<organism evidence="2 3">
    <name type="scientific">Eimeria praecox</name>
    <dbReference type="NCBI Taxonomy" id="51316"/>
    <lineage>
        <taxon>Eukaryota</taxon>
        <taxon>Sar</taxon>
        <taxon>Alveolata</taxon>
        <taxon>Apicomplexa</taxon>
        <taxon>Conoidasida</taxon>
        <taxon>Coccidia</taxon>
        <taxon>Eucoccidiorida</taxon>
        <taxon>Eimeriorina</taxon>
        <taxon>Eimeriidae</taxon>
        <taxon>Eimeria</taxon>
    </lineage>
</organism>
<gene>
    <name evidence="2" type="ORF">EPH_0027020</name>
</gene>
<feature type="compositionally biased region" description="Polar residues" evidence="1">
    <location>
        <begin position="879"/>
        <end position="888"/>
    </location>
</feature>
<feature type="region of interest" description="Disordered" evidence="1">
    <location>
        <begin position="879"/>
        <end position="915"/>
    </location>
</feature>
<accession>U6GA21</accession>
<feature type="compositionally biased region" description="Basic and acidic residues" evidence="1">
    <location>
        <begin position="902"/>
        <end position="912"/>
    </location>
</feature>
<feature type="region of interest" description="Disordered" evidence="1">
    <location>
        <begin position="1214"/>
        <end position="1234"/>
    </location>
</feature>
<feature type="compositionally biased region" description="Polar residues" evidence="1">
    <location>
        <begin position="565"/>
        <end position="586"/>
    </location>
</feature>
<evidence type="ECO:0000313" key="2">
    <source>
        <dbReference type="EMBL" id="CDI76178.1"/>
    </source>
</evidence>
<dbReference type="AlphaFoldDB" id="U6GA21"/>
<feature type="compositionally biased region" description="Basic and acidic residues" evidence="1">
    <location>
        <begin position="1019"/>
        <end position="1046"/>
    </location>
</feature>
<feature type="compositionally biased region" description="Polar residues" evidence="1">
    <location>
        <begin position="1000"/>
        <end position="1011"/>
    </location>
</feature>
<feature type="region of interest" description="Disordered" evidence="1">
    <location>
        <begin position="937"/>
        <end position="1046"/>
    </location>
</feature>
<dbReference type="OrthoDB" id="346267at2759"/>
<name>U6GA21_9EIME</name>
<reference evidence="2" key="2">
    <citation type="submission" date="2013-10" db="EMBL/GenBank/DDBJ databases">
        <authorList>
            <person name="Aslett M."/>
        </authorList>
    </citation>
    <scope>NUCLEOTIDE SEQUENCE [LARGE SCALE GENOMIC DNA]</scope>
    <source>
        <strain evidence="2">Houghton</strain>
    </source>
</reference>
<feature type="compositionally biased region" description="Polar residues" evidence="1">
    <location>
        <begin position="593"/>
        <end position="614"/>
    </location>
</feature>
<protein>
    <submittedName>
        <fullName evidence="2">WD domain, G-beta repeat-containing protein, putative</fullName>
    </submittedName>
</protein>
<feature type="region of interest" description="Disordered" evidence="1">
    <location>
        <begin position="564"/>
        <end position="614"/>
    </location>
</feature>
<evidence type="ECO:0000313" key="3">
    <source>
        <dbReference type="Proteomes" id="UP000018201"/>
    </source>
</evidence>
<dbReference type="EMBL" id="HG691310">
    <property type="protein sequence ID" value="CDI76178.1"/>
    <property type="molecule type" value="Genomic_DNA"/>
</dbReference>
<feature type="compositionally biased region" description="Polar residues" evidence="1">
    <location>
        <begin position="1221"/>
        <end position="1234"/>
    </location>
</feature>
<reference evidence="2" key="1">
    <citation type="submission" date="2013-10" db="EMBL/GenBank/DDBJ databases">
        <title>Genomic analysis of the causative agents of coccidiosis in chickens.</title>
        <authorList>
            <person name="Reid A.J."/>
            <person name="Blake D."/>
            <person name="Billington K."/>
            <person name="Browne H."/>
            <person name="Dunn M."/>
            <person name="Hung S."/>
            <person name="Kawahara F."/>
            <person name="Miranda-Saavedra D."/>
            <person name="Mourier T."/>
            <person name="Nagra H."/>
            <person name="Otto T.D."/>
            <person name="Rawlings N."/>
            <person name="Sanchez A."/>
            <person name="Sanders M."/>
            <person name="Subramaniam C."/>
            <person name="Tay Y."/>
            <person name="Dear P."/>
            <person name="Doerig C."/>
            <person name="Gruber A."/>
            <person name="Parkinson J."/>
            <person name="Shirley M."/>
            <person name="Wan K.L."/>
            <person name="Berriman M."/>
            <person name="Tomley F."/>
            <person name="Pain A."/>
        </authorList>
    </citation>
    <scope>NUCLEOTIDE SEQUENCE [LARGE SCALE GENOMIC DNA]</scope>
    <source>
        <strain evidence="2">Houghton</strain>
    </source>
</reference>
<keyword evidence="3" id="KW-1185">Reference proteome</keyword>